<reference evidence="3" key="1">
    <citation type="submission" date="2011-05" db="EMBL/GenBank/DDBJ databases">
        <title>The genome sequence of Vittaforma corneae strain ATCC 50505.</title>
        <authorList>
            <consortium name="The Broad Institute Genome Sequencing Platform"/>
            <person name="Cuomo C."/>
            <person name="Didier E."/>
            <person name="Bowers L."/>
            <person name="Young S.K."/>
            <person name="Zeng Q."/>
            <person name="Gargeya S."/>
            <person name="Fitzgerald M."/>
            <person name="Haas B."/>
            <person name="Abouelleil A."/>
            <person name="Alvarado L."/>
            <person name="Arachchi H.M."/>
            <person name="Berlin A."/>
            <person name="Chapman S.B."/>
            <person name="Gearin G."/>
            <person name="Goldberg J."/>
            <person name="Griggs A."/>
            <person name="Gujja S."/>
            <person name="Hansen M."/>
            <person name="Heiman D."/>
            <person name="Howarth C."/>
            <person name="Larimer J."/>
            <person name="Lui A."/>
            <person name="MacDonald P.J.P."/>
            <person name="McCowen C."/>
            <person name="Montmayeur A."/>
            <person name="Murphy C."/>
            <person name="Neiman D."/>
            <person name="Pearson M."/>
            <person name="Priest M."/>
            <person name="Roberts A."/>
            <person name="Saif S."/>
            <person name="Shea T."/>
            <person name="Sisk P."/>
            <person name="Stolte C."/>
            <person name="Sykes S."/>
            <person name="Wortman J."/>
            <person name="Nusbaum C."/>
            <person name="Birren B."/>
        </authorList>
    </citation>
    <scope>NUCLEOTIDE SEQUENCE [LARGE SCALE GENOMIC DNA]</scope>
    <source>
        <strain evidence="3">ATCC 50505</strain>
    </source>
</reference>
<dbReference type="InParanoid" id="L2GNE6"/>
<dbReference type="EMBL" id="JH370132">
    <property type="protein sequence ID" value="ELA42361.1"/>
    <property type="molecule type" value="Genomic_DNA"/>
</dbReference>
<dbReference type="VEuPathDB" id="MicrosporidiaDB:VICG_00459"/>
<proteinExistence type="predicted"/>
<keyword evidence="1" id="KW-0812">Transmembrane</keyword>
<evidence type="ECO:0000256" key="1">
    <source>
        <dbReference type="SAM" id="Phobius"/>
    </source>
</evidence>
<sequence length="392" mass="44234">MISLNPIAAIRMLIGNVFTERLILPRSGTSLYTERPPSMHDVPPSRSFHAKQSNLNEHPTQVARPNGRIRKVRKAVVPNPRDAQTHKADDSMNMLPVYNSTRKTDPRDTALALYNDPNKLWYQPDATQESAPTIKDGTVDQQNTLSNQSIHLQEDMLSLQCCSGHENILAPQNMTIHEYDAPEAQKTDVPVQLLGHVLDSSNGNYFINQSNELHNPACQSNGHAPETIDAEQHTAIYDTTNQSKMDGFGKFTHEVKDATEDVSSTNSRNSTSLFNETINVLGYDVNMVLLAVSVTTIFALSLYLMTVYRKTAIRSTELRLKSKHFGSYQVFRYVSSKIASVFSPFINMIRNVYLMIYMKVSSLFTSKNIEIVYRKGLRRGTKYDYEFQVGNS</sequence>
<name>L2GNE6_VITCO</name>
<gene>
    <name evidence="2" type="ORF">VICG_00459</name>
</gene>
<keyword evidence="1" id="KW-0472">Membrane</keyword>
<dbReference type="GeneID" id="19881177"/>
<organism evidence="2 3">
    <name type="scientific">Vittaforma corneae (strain ATCC 50505)</name>
    <name type="common">Microsporidian parasite</name>
    <name type="synonym">Nosema corneum</name>
    <dbReference type="NCBI Taxonomy" id="993615"/>
    <lineage>
        <taxon>Eukaryota</taxon>
        <taxon>Fungi</taxon>
        <taxon>Fungi incertae sedis</taxon>
        <taxon>Microsporidia</taxon>
        <taxon>Nosematidae</taxon>
        <taxon>Vittaforma</taxon>
    </lineage>
</organism>
<keyword evidence="3" id="KW-1185">Reference proteome</keyword>
<dbReference type="AlphaFoldDB" id="L2GNE6"/>
<evidence type="ECO:0000313" key="3">
    <source>
        <dbReference type="Proteomes" id="UP000011082"/>
    </source>
</evidence>
<keyword evidence="1" id="KW-1133">Transmembrane helix</keyword>
<feature type="transmembrane region" description="Helical" evidence="1">
    <location>
        <begin position="287"/>
        <end position="308"/>
    </location>
</feature>
<accession>L2GNE6</accession>
<dbReference type="Proteomes" id="UP000011082">
    <property type="component" value="Unassembled WGS sequence"/>
</dbReference>
<evidence type="ECO:0000313" key="2">
    <source>
        <dbReference type="EMBL" id="ELA42361.1"/>
    </source>
</evidence>
<protein>
    <submittedName>
        <fullName evidence="2">Uncharacterized protein</fullName>
    </submittedName>
</protein>
<dbReference type="HOGENOM" id="CLU_704385_0_0_1"/>
<dbReference type="RefSeq" id="XP_007603912.1">
    <property type="nucleotide sequence ID" value="XM_007603850.1"/>
</dbReference>